<dbReference type="EMBL" id="CP074691">
    <property type="protein sequence ID" value="QVL37033.1"/>
    <property type="molecule type" value="Genomic_DNA"/>
</dbReference>
<organism evidence="1 2">
    <name type="scientific">Aminirod propionatiphilus</name>
    <dbReference type="NCBI Taxonomy" id="3415223"/>
    <lineage>
        <taxon>Bacteria</taxon>
        <taxon>Thermotogati</taxon>
        <taxon>Synergistota</taxon>
        <taxon>Synergistia</taxon>
        <taxon>Synergistales</taxon>
        <taxon>Aminiphilaceae</taxon>
        <taxon>Aminirod</taxon>
    </lineage>
</organism>
<sequence length="244" mass="26815">MLSDSPIRIVYDCDGITRVWGFPVGRIDEEEHVRVTVTDPFGLKTDLQSGYIVDLSACTVTYPSEGAPLPPGWHLTLSRRIPFSQDVDGTQRLTSLLTLTLQLDRIVMQTQQLADMIQQVVDSTQEAQNPSYIDQIIRDIIFLEPILLPSTTNALVLSMTEAARRIIFTCPDPCVVHLPPSGLVSGFHCLVRNSGGGSLSVATQGEAILENTITSWSDPTKYGSILLESVDPVYSYFVMGGLEE</sequence>
<gene>
    <name evidence="1" type="ORF">KIH16_04490</name>
</gene>
<evidence type="ECO:0000313" key="2">
    <source>
        <dbReference type="Proteomes" id="UP000682204"/>
    </source>
</evidence>
<protein>
    <submittedName>
        <fullName evidence="1">Uncharacterized protein</fullName>
    </submittedName>
</protein>
<evidence type="ECO:0000313" key="1">
    <source>
        <dbReference type="EMBL" id="QVL37033.1"/>
    </source>
</evidence>
<keyword evidence="2" id="KW-1185">Reference proteome</keyword>
<reference evidence="1" key="1">
    <citation type="submission" date="2021-05" db="EMBL/GenBank/DDBJ databases">
        <title>An isolated secondary fermenter in methanogenic hydrocarbon-degrading communities.</title>
        <authorList>
            <person name="Liu Y.-F."/>
            <person name="Liu Z.-l."/>
        </authorList>
    </citation>
    <scope>NUCLEOTIDE SEQUENCE</scope>
    <source>
        <strain evidence="1">L-13</strain>
    </source>
</reference>
<name>A0ACD1DXX3_9BACT</name>
<accession>A0ACD1DXX3</accession>
<proteinExistence type="predicted"/>
<dbReference type="Proteomes" id="UP000682204">
    <property type="component" value="Chromosome"/>
</dbReference>